<dbReference type="InterPro" id="IPR004254">
    <property type="entry name" value="AdipoR/HlyIII-related"/>
</dbReference>
<gene>
    <name evidence="8" type="ORF">ENH_00066970</name>
</gene>
<dbReference type="OrthoDB" id="186812at2759"/>
<evidence type="ECO:0000256" key="4">
    <source>
        <dbReference type="ARBA" id="ARBA00023136"/>
    </source>
</evidence>
<dbReference type="AlphaFoldDB" id="U6MZ91"/>
<evidence type="ECO:0000313" key="9">
    <source>
        <dbReference type="Proteomes" id="UP000030754"/>
    </source>
</evidence>
<dbReference type="VEuPathDB" id="ToxoDB:ENH_00066970"/>
<dbReference type="Proteomes" id="UP000030754">
    <property type="component" value="Unassembled WGS sequence"/>
</dbReference>
<feature type="compositionally biased region" description="Low complexity" evidence="6">
    <location>
        <begin position="49"/>
        <end position="68"/>
    </location>
</feature>
<evidence type="ECO:0000256" key="7">
    <source>
        <dbReference type="SAM" id="Phobius"/>
    </source>
</evidence>
<evidence type="ECO:0000256" key="5">
    <source>
        <dbReference type="PIRSR" id="PIRSR604254-1"/>
    </source>
</evidence>
<keyword evidence="5" id="KW-0862">Zinc</keyword>
<feature type="region of interest" description="Disordered" evidence="6">
    <location>
        <begin position="1"/>
        <end position="68"/>
    </location>
</feature>
<evidence type="ECO:0000256" key="6">
    <source>
        <dbReference type="SAM" id="MobiDB-lite"/>
    </source>
</evidence>
<dbReference type="GO" id="GO:0016020">
    <property type="term" value="C:membrane"/>
    <property type="evidence" value="ECO:0007669"/>
    <property type="project" value="UniProtKB-SubCell"/>
</dbReference>
<dbReference type="GO" id="GO:0046872">
    <property type="term" value="F:metal ion binding"/>
    <property type="evidence" value="ECO:0007669"/>
    <property type="project" value="UniProtKB-KW"/>
</dbReference>
<organism evidence="8 9">
    <name type="scientific">Eimeria necatrix</name>
    <dbReference type="NCBI Taxonomy" id="51315"/>
    <lineage>
        <taxon>Eukaryota</taxon>
        <taxon>Sar</taxon>
        <taxon>Alveolata</taxon>
        <taxon>Apicomplexa</taxon>
        <taxon>Conoidasida</taxon>
        <taxon>Coccidia</taxon>
        <taxon>Eucoccidiorida</taxon>
        <taxon>Eimeriorina</taxon>
        <taxon>Eimeriidae</taxon>
        <taxon>Eimeria</taxon>
    </lineage>
</organism>
<proteinExistence type="predicted"/>
<sequence>MAPPTGLTDGAIAKQTPSSPIGGPTAAEIAPVDPVGGPSLGPKRRLSHAGSVSDTSGASTSSAGSPVAACAAKSPKPVKYRSISSTDVREARPASTAAATARSGDGEVVVLVRPKLRGKIHLMLLFLAPIWTLLLLNACRSLLSFVAAAVSCLSFLANFAASALLHSGSFGPQWSSLFVKLDHAGIFVVISSCTTPIPLLLLDFWPSVLLLSVQGLATLYVACAAPTFVASFLTRSTVDPSVFIISGFWTILFGNLSSGARQRRALTYILIGLLHACFLRVYISVLTLKEFSLVIFLALFYIIGALVYGHQWPDPFPSLFGFHELFHLFCCISFVLTLWLNYEVISRAESSMKSSSS</sequence>
<dbReference type="EMBL" id="HG725693">
    <property type="protein sequence ID" value="CDJ69286.1"/>
    <property type="molecule type" value="Genomic_DNA"/>
</dbReference>
<reference evidence="8" key="2">
    <citation type="submission" date="2013-10" db="EMBL/GenBank/DDBJ databases">
        <authorList>
            <person name="Aslett M."/>
        </authorList>
    </citation>
    <scope>NUCLEOTIDE SEQUENCE [LARGE SCALE GENOMIC DNA]</scope>
    <source>
        <strain evidence="8">Houghton</strain>
    </source>
</reference>
<keyword evidence="2 7" id="KW-0812">Transmembrane</keyword>
<feature type="binding site" evidence="5">
    <location>
        <position position="166"/>
    </location>
    <ligand>
        <name>Zn(2+)</name>
        <dbReference type="ChEBI" id="CHEBI:29105"/>
    </ligand>
</feature>
<keyword evidence="9" id="KW-1185">Reference proteome</keyword>
<evidence type="ECO:0000256" key="2">
    <source>
        <dbReference type="ARBA" id="ARBA00022692"/>
    </source>
</evidence>
<feature type="binding site" evidence="5">
    <location>
        <position position="323"/>
    </location>
    <ligand>
        <name>Zn(2+)</name>
        <dbReference type="ChEBI" id="CHEBI:29105"/>
    </ligand>
</feature>
<feature type="transmembrane region" description="Helical" evidence="7">
    <location>
        <begin position="325"/>
        <end position="345"/>
    </location>
</feature>
<comment type="subcellular location">
    <subcellularLocation>
        <location evidence="1">Membrane</location>
        <topology evidence="1">Multi-pass membrane protein</topology>
    </subcellularLocation>
</comment>
<keyword evidence="3 7" id="KW-1133">Transmembrane helix</keyword>
<name>U6MZ91_9EIME</name>
<feature type="transmembrane region" description="Helical" evidence="7">
    <location>
        <begin position="293"/>
        <end position="313"/>
    </location>
</feature>
<accession>U6MZ91</accession>
<dbReference type="GeneID" id="25476831"/>
<evidence type="ECO:0000313" key="8">
    <source>
        <dbReference type="EMBL" id="CDJ69286.1"/>
    </source>
</evidence>
<feature type="transmembrane region" description="Helical" evidence="7">
    <location>
        <begin position="266"/>
        <end position="286"/>
    </location>
</feature>
<dbReference type="Pfam" id="PF03006">
    <property type="entry name" value="HlyIII"/>
    <property type="match status" value="1"/>
</dbReference>
<evidence type="ECO:0000256" key="1">
    <source>
        <dbReference type="ARBA" id="ARBA00004141"/>
    </source>
</evidence>
<feature type="transmembrane region" description="Helical" evidence="7">
    <location>
        <begin position="120"/>
        <end position="136"/>
    </location>
</feature>
<feature type="transmembrane region" description="Helical" evidence="7">
    <location>
        <begin position="208"/>
        <end position="230"/>
    </location>
</feature>
<keyword evidence="5" id="KW-0479">Metal-binding</keyword>
<feature type="transmembrane region" description="Helical" evidence="7">
    <location>
        <begin position="177"/>
        <end position="202"/>
    </location>
</feature>
<keyword evidence="4 7" id="KW-0472">Membrane</keyword>
<evidence type="ECO:0000256" key="3">
    <source>
        <dbReference type="ARBA" id="ARBA00022989"/>
    </source>
</evidence>
<feature type="binding site" evidence="5">
    <location>
        <position position="327"/>
    </location>
    <ligand>
        <name>Zn(2+)</name>
        <dbReference type="ChEBI" id="CHEBI:29105"/>
    </ligand>
</feature>
<dbReference type="RefSeq" id="XP_013437753.1">
    <property type="nucleotide sequence ID" value="XM_013582299.1"/>
</dbReference>
<feature type="transmembrane region" description="Helical" evidence="7">
    <location>
        <begin position="142"/>
        <end position="165"/>
    </location>
</feature>
<reference evidence="8" key="1">
    <citation type="submission" date="2013-10" db="EMBL/GenBank/DDBJ databases">
        <title>Genomic analysis of the causative agents of coccidiosis in chickens.</title>
        <authorList>
            <person name="Reid A.J."/>
            <person name="Blake D."/>
            <person name="Billington K."/>
            <person name="Browne H."/>
            <person name="Dunn M."/>
            <person name="Hung S."/>
            <person name="Kawahara F."/>
            <person name="Miranda-Saavedra D."/>
            <person name="Mourier T."/>
            <person name="Nagra H."/>
            <person name="Otto T.D."/>
            <person name="Rawlings N."/>
            <person name="Sanchez A."/>
            <person name="Sanders M."/>
            <person name="Subramaniam C."/>
            <person name="Tay Y."/>
            <person name="Dear P."/>
            <person name="Doerig C."/>
            <person name="Gruber A."/>
            <person name="Parkinson J."/>
            <person name="Shirley M."/>
            <person name="Wan K.L."/>
            <person name="Berriman M."/>
            <person name="Tomley F."/>
            <person name="Pain A."/>
        </authorList>
    </citation>
    <scope>NUCLEOTIDE SEQUENCE [LARGE SCALE GENOMIC DNA]</scope>
    <source>
        <strain evidence="8">Houghton</strain>
    </source>
</reference>
<protein>
    <submittedName>
        <fullName evidence="8">Hemolysin, putative</fullName>
    </submittedName>
</protein>